<dbReference type="Pfam" id="PF00535">
    <property type="entry name" value="Glycos_transf_2"/>
    <property type="match status" value="1"/>
</dbReference>
<name>A0A1W1DAJ6_9ZZZZ</name>
<protein>
    <recommendedName>
        <fullName evidence="1">Glycosyltransferase 2-like domain-containing protein</fullName>
    </recommendedName>
</protein>
<dbReference type="Gene3D" id="3.90.550.10">
    <property type="entry name" value="Spore Coat Polysaccharide Biosynthesis Protein SpsA, Chain A"/>
    <property type="match status" value="1"/>
</dbReference>
<organism evidence="2">
    <name type="scientific">hydrothermal vent metagenome</name>
    <dbReference type="NCBI Taxonomy" id="652676"/>
    <lineage>
        <taxon>unclassified sequences</taxon>
        <taxon>metagenomes</taxon>
        <taxon>ecological metagenomes</taxon>
    </lineage>
</organism>
<sequence length="269" mass="30173">MLSVVIPSLGGDLCDTLDSVNAGSICPDEIIICLPNDTHSVKDVLKYKNLTIVYAEQYGQVYQRIVGFKYAKGDYVLQLDDDILLDKGCLEQLIASLKEFPTPSTVSPCLFNTNGKPLYESKKDGLLSIYYRLINGKTGHKSGGITLAGTNFGVNPNDVNSDVVRVDWQPGGCILHKKENLILKGFYPNKGKAYCEDLIHSFLLKELGIDLFVDTRARCITPLNPKLSLLKEIMPDFKIRLYFVKMAKLSVTRMLIHYIVYIMRSIKLK</sequence>
<accession>A0A1W1DAJ6</accession>
<proteinExistence type="predicted"/>
<gene>
    <name evidence="2" type="ORF">MNB_SUP05-10-411</name>
</gene>
<evidence type="ECO:0000259" key="1">
    <source>
        <dbReference type="Pfam" id="PF00535"/>
    </source>
</evidence>
<dbReference type="EMBL" id="FPHQ01000201">
    <property type="protein sequence ID" value="SFV77530.1"/>
    <property type="molecule type" value="Genomic_DNA"/>
</dbReference>
<feature type="domain" description="Glycosyltransferase 2-like" evidence="1">
    <location>
        <begin position="3"/>
        <end position="120"/>
    </location>
</feature>
<dbReference type="AlphaFoldDB" id="A0A1W1DAJ6"/>
<evidence type="ECO:0000313" key="2">
    <source>
        <dbReference type="EMBL" id="SFV77530.1"/>
    </source>
</evidence>
<dbReference type="CDD" id="cd00761">
    <property type="entry name" value="Glyco_tranf_GTA_type"/>
    <property type="match status" value="1"/>
</dbReference>
<dbReference type="InterPro" id="IPR001173">
    <property type="entry name" value="Glyco_trans_2-like"/>
</dbReference>
<reference evidence="2" key="1">
    <citation type="submission" date="2016-10" db="EMBL/GenBank/DDBJ databases">
        <authorList>
            <person name="de Groot N.N."/>
        </authorList>
    </citation>
    <scope>NUCLEOTIDE SEQUENCE</scope>
</reference>
<dbReference type="SUPFAM" id="SSF53448">
    <property type="entry name" value="Nucleotide-diphospho-sugar transferases"/>
    <property type="match status" value="1"/>
</dbReference>
<dbReference type="InterPro" id="IPR029044">
    <property type="entry name" value="Nucleotide-diphossugar_trans"/>
</dbReference>